<accession>A0A1Y1XVZ5</accession>
<dbReference type="InParanoid" id="A0A1Y1XVZ5"/>
<dbReference type="STRING" id="1314790.A0A1Y1XVZ5"/>
<evidence type="ECO:0000259" key="1">
    <source>
        <dbReference type="PROSITE" id="PS52032"/>
    </source>
</evidence>
<gene>
    <name evidence="2" type="ORF">K493DRAFT_63995</name>
</gene>
<evidence type="ECO:0000313" key="2">
    <source>
        <dbReference type="EMBL" id="ORX89927.1"/>
    </source>
</evidence>
<proteinExistence type="predicted"/>
<dbReference type="PROSITE" id="PS52032">
    <property type="entry name" value="MARR_BRCT_CHROMO"/>
    <property type="match status" value="1"/>
</dbReference>
<dbReference type="Pfam" id="PF16496">
    <property type="entry name" value="SWIRM-assoc_2"/>
    <property type="match status" value="1"/>
</dbReference>
<evidence type="ECO:0000313" key="3">
    <source>
        <dbReference type="Proteomes" id="UP000193498"/>
    </source>
</evidence>
<dbReference type="Proteomes" id="UP000193498">
    <property type="component" value="Unassembled WGS sequence"/>
</dbReference>
<dbReference type="EMBL" id="MCFE01000412">
    <property type="protein sequence ID" value="ORX89927.1"/>
    <property type="molecule type" value="Genomic_DNA"/>
</dbReference>
<name>A0A1Y1XVZ5_9FUNG</name>
<sequence>MTQSQQTGSEELDFYDRPAIIAHFESIQPSLLQELRETHPNVEVDFTPQDLSRLTGQLQKLQNDLLGKTSVRTELHCPKIPARFFQPTQPLQPDSALHHILKGAFQFRFANNWSDWGFDRAEKRETLLGLILYIRDVLVRSELLHTPRIYLGEAIELQLKEELSSLVTLMKG</sequence>
<feature type="domain" description="Chromo" evidence="1">
    <location>
        <begin position="1"/>
        <end position="172"/>
    </location>
</feature>
<keyword evidence="3" id="KW-1185">Reference proteome</keyword>
<dbReference type="InterPro" id="IPR032450">
    <property type="entry name" value="SMARCC_N"/>
</dbReference>
<protein>
    <recommendedName>
        <fullName evidence="1">Chromo domain-containing protein</fullName>
    </recommendedName>
</protein>
<comment type="caution">
    <text evidence="2">The sequence shown here is derived from an EMBL/GenBank/DDBJ whole genome shotgun (WGS) entry which is preliminary data.</text>
</comment>
<dbReference type="OrthoDB" id="118550at2759"/>
<dbReference type="InterPro" id="IPR049898">
    <property type="entry name" value="MARR_BRCT_CHROMO"/>
</dbReference>
<dbReference type="AlphaFoldDB" id="A0A1Y1XVZ5"/>
<reference evidence="2 3" key="1">
    <citation type="submission" date="2016-07" db="EMBL/GenBank/DDBJ databases">
        <title>Pervasive Adenine N6-methylation of Active Genes in Fungi.</title>
        <authorList>
            <consortium name="DOE Joint Genome Institute"/>
            <person name="Mondo S.J."/>
            <person name="Dannebaum R.O."/>
            <person name="Kuo R.C."/>
            <person name="Labutti K."/>
            <person name="Haridas S."/>
            <person name="Kuo A."/>
            <person name="Salamov A."/>
            <person name="Ahrendt S.R."/>
            <person name="Lipzen A."/>
            <person name="Sullivan W."/>
            <person name="Andreopoulos W.B."/>
            <person name="Clum A."/>
            <person name="Lindquist E."/>
            <person name="Daum C."/>
            <person name="Ramamoorthy G.K."/>
            <person name="Gryganskyi A."/>
            <person name="Culley D."/>
            <person name="Magnuson J.K."/>
            <person name="James T.Y."/>
            <person name="O'Malley M.A."/>
            <person name="Stajich J.E."/>
            <person name="Spatafora J.W."/>
            <person name="Visel A."/>
            <person name="Grigoriev I.V."/>
        </authorList>
    </citation>
    <scope>NUCLEOTIDE SEQUENCE [LARGE SCALE GENOMIC DNA]</scope>
    <source>
        <strain evidence="2 3">CBS 931.73</strain>
    </source>
</reference>
<organism evidence="2 3">
    <name type="scientific">Basidiobolus meristosporus CBS 931.73</name>
    <dbReference type="NCBI Taxonomy" id="1314790"/>
    <lineage>
        <taxon>Eukaryota</taxon>
        <taxon>Fungi</taxon>
        <taxon>Fungi incertae sedis</taxon>
        <taxon>Zoopagomycota</taxon>
        <taxon>Entomophthoromycotina</taxon>
        <taxon>Basidiobolomycetes</taxon>
        <taxon>Basidiobolales</taxon>
        <taxon>Basidiobolaceae</taxon>
        <taxon>Basidiobolus</taxon>
    </lineage>
</organism>